<dbReference type="InterPro" id="IPR002104">
    <property type="entry name" value="Integrase_catalytic"/>
</dbReference>
<evidence type="ECO:0000259" key="4">
    <source>
        <dbReference type="PROSITE" id="PS51898"/>
    </source>
</evidence>
<reference evidence="5 6" key="1">
    <citation type="submission" date="2018-08" db="EMBL/GenBank/DDBJ databases">
        <title>A genome reference for cultivated species of the human gut microbiota.</title>
        <authorList>
            <person name="Zou Y."/>
            <person name="Xue W."/>
            <person name="Luo G."/>
        </authorList>
    </citation>
    <scope>NUCLEOTIDE SEQUENCE [LARGE SCALE GENOMIC DNA]</scope>
    <source>
        <strain evidence="5 6">AM25-6</strain>
    </source>
</reference>
<gene>
    <name evidence="5" type="ORF">DW687_08750</name>
</gene>
<dbReference type="AlphaFoldDB" id="A0A3E3DX74"/>
<protein>
    <recommendedName>
        <fullName evidence="4">Tyr recombinase domain-containing protein</fullName>
    </recommendedName>
</protein>
<dbReference type="RefSeq" id="WP_117532471.1">
    <property type="nucleotide sequence ID" value="NZ_QUSM01000004.1"/>
</dbReference>
<dbReference type="Pfam" id="PF00589">
    <property type="entry name" value="Phage_integrase"/>
    <property type="match status" value="1"/>
</dbReference>
<evidence type="ECO:0000256" key="3">
    <source>
        <dbReference type="ARBA" id="ARBA00023172"/>
    </source>
</evidence>
<organism evidence="5 6">
    <name type="scientific">Anaerofustis stercorihominis</name>
    <dbReference type="NCBI Taxonomy" id="214853"/>
    <lineage>
        <taxon>Bacteria</taxon>
        <taxon>Bacillati</taxon>
        <taxon>Bacillota</taxon>
        <taxon>Clostridia</taxon>
        <taxon>Eubacteriales</taxon>
        <taxon>Eubacteriaceae</taxon>
        <taxon>Anaerofustis</taxon>
    </lineage>
</organism>
<dbReference type="InterPro" id="IPR010998">
    <property type="entry name" value="Integrase_recombinase_N"/>
</dbReference>
<dbReference type="PROSITE" id="PS51898">
    <property type="entry name" value="TYR_RECOMBINASE"/>
    <property type="match status" value="1"/>
</dbReference>
<dbReference type="PANTHER" id="PTHR30349:SF41">
    <property type="entry name" value="INTEGRASE_RECOMBINASE PROTEIN MJ0367-RELATED"/>
    <property type="match status" value="1"/>
</dbReference>
<dbReference type="InterPro" id="IPR011010">
    <property type="entry name" value="DNA_brk_join_enz"/>
</dbReference>
<dbReference type="GO" id="GO:0006310">
    <property type="term" value="P:DNA recombination"/>
    <property type="evidence" value="ECO:0007669"/>
    <property type="project" value="UniProtKB-KW"/>
</dbReference>
<dbReference type="Gene3D" id="1.10.443.10">
    <property type="entry name" value="Intergrase catalytic core"/>
    <property type="match status" value="1"/>
</dbReference>
<dbReference type="Gene3D" id="1.10.150.130">
    <property type="match status" value="1"/>
</dbReference>
<feature type="domain" description="Tyr recombinase" evidence="4">
    <location>
        <begin position="165"/>
        <end position="370"/>
    </location>
</feature>
<evidence type="ECO:0000313" key="5">
    <source>
        <dbReference type="EMBL" id="RGD73854.1"/>
    </source>
</evidence>
<evidence type="ECO:0000313" key="6">
    <source>
        <dbReference type="Proteomes" id="UP000261212"/>
    </source>
</evidence>
<dbReference type="GO" id="GO:0015074">
    <property type="term" value="P:DNA integration"/>
    <property type="evidence" value="ECO:0007669"/>
    <property type="project" value="InterPro"/>
</dbReference>
<accession>A0A3E3DX74</accession>
<dbReference type="InterPro" id="IPR050090">
    <property type="entry name" value="Tyrosine_recombinase_XerCD"/>
</dbReference>
<comment type="similarity">
    <text evidence="1">Belongs to the 'phage' integrase family.</text>
</comment>
<dbReference type="PANTHER" id="PTHR30349">
    <property type="entry name" value="PHAGE INTEGRASE-RELATED"/>
    <property type="match status" value="1"/>
</dbReference>
<evidence type="ECO:0000256" key="1">
    <source>
        <dbReference type="ARBA" id="ARBA00008857"/>
    </source>
</evidence>
<name>A0A3E3DX74_9FIRM</name>
<dbReference type="SUPFAM" id="SSF56349">
    <property type="entry name" value="DNA breaking-rejoining enzymes"/>
    <property type="match status" value="1"/>
</dbReference>
<dbReference type="EMBL" id="QUSM01000004">
    <property type="protein sequence ID" value="RGD73854.1"/>
    <property type="molecule type" value="Genomic_DNA"/>
</dbReference>
<keyword evidence="3" id="KW-0233">DNA recombination</keyword>
<dbReference type="GO" id="GO:0003677">
    <property type="term" value="F:DNA binding"/>
    <property type="evidence" value="ECO:0007669"/>
    <property type="project" value="UniProtKB-KW"/>
</dbReference>
<dbReference type="InterPro" id="IPR013762">
    <property type="entry name" value="Integrase-like_cat_sf"/>
</dbReference>
<evidence type="ECO:0000256" key="2">
    <source>
        <dbReference type="ARBA" id="ARBA00023125"/>
    </source>
</evidence>
<sequence>MKDTRTNTASWSETQKKWIITVQRDGDRRRFTCSEPTKKGQRIANAKADKWLEERTTDETTMTSVAIEKYIEKRYKKDTERSRNIKSLFNKWFIPVIGDKKVGKLKVIHFQDILDNMNEAGRAYRYMVTAQELAINFVKFLNNNDMTRLTLNKDNLEVNDKAPVCEKGSLQPDEIYTLFTDPTTTYCGKIIEDRFIYLYRFIVVTGFRRGETVALKEDDILSGKIIPYKKKKIININNNTYIKIDESINRLKQVTKGKNKRAERYEVLSETALKILKDQRKLVKSLGISSEYIFPNEYGNFVSPRYVYDRFKKYAAYHKFEVDTLHELRHTFVSLNEEIEILDKIVGHGSEKVTQGYIHPVIDKLANASTDVDKRMDNVLEYGKLLKEYMEKEMCY</sequence>
<dbReference type="Proteomes" id="UP000261212">
    <property type="component" value="Unassembled WGS sequence"/>
</dbReference>
<comment type="caution">
    <text evidence="5">The sequence shown here is derived from an EMBL/GenBank/DDBJ whole genome shotgun (WGS) entry which is preliminary data.</text>
</comment>
<keyword evidence="2" id="KW-0238">DNA-binding</keyword>
<proteinExistence type="inferred from homology"/>